<evidence type="ECO:0000313" key="1">
    <source>
        <dbReference type="EMBL" id="ESA20324.1"/>
    </source>
</evidence>
<accession>U9UIR6</accession>
<sequence length="156" mass="18551">MYSVNYMLHRAAVFDNINGLSVNKKLIIQLQNHVTLYYKIIKKKTYPLINQLHYTRNLKHPIPHNYIVKIQYEKANYIVKCSINYVKGKPLFIKVNFGANFAIEVHFLESSTKAVCKYYQLDTVAHKVIYYLEYLILIFTVIIYFILHVKYIILIQ</sequence>
<reference evidence="1" key="1">
    <citation type="submission" date="2013-07" db="EMBL/GenBank/DDBJ databases">
        <title>The genome of an arbuscular mycorrhizal fungus provides insights into the evolution of the oldest plant symbiosis.</title>
        <authorList>
            <consortium name="DOE Joint Genome Institute"/>
            <person name="Tisserant E."/>
            <person name="Malbreil M."/>
            <person name="Kuo A."/>
            <person name="Kohler A."/>
            <person name="Symeonidi A."/>
            <person name="Balestrini R."/>
            <person name="Charron P."/>
            <person name="Duensing N."/>
            <person name="Frei-dit-Frey N."/>
            <person name="Gianinazzi-Pearson V."/>
            <person name="Gilbert B."/>
            <person name="Handa Y."/>
            <person name="Hijri M."/>
            <person name="Kaul R."/>
            <person name="Kawaguchi M."/>
            <person name="Krajinski F."/>
            <person name="Lammers P."/>
            <person name="Lapierre D."/>
            <person name="Masclaux F.G."/>
            <person name="Murat C."/>
            <person name="Morin E."/>
            <person name="Ndikumana S."/>
            <person name="Pagni M."/>
            <person name="Petitpierre D."/>
            <person name="Requena N."/>
            <person name="Rosikiewicz P."/>
            <person name="Riley R."/>
            <person name="Saito K."/>
            <person name="San Clemente H."/>
            <person name="Shapiro H."/>
            <person name="van Tuinen D."/>
            <person name="Becard G."/>
            <person name="Bonfante P."/>
            <person name="Paszkowski U."/>
            <person name="Shachar-Hill Y."/>
            <person name="Young J.P."/>
            <person name="Sanders I.R."/>
            <person name="Henrissat B."/>
            <person name="Rensing S.A."/>
            <person name="Grigoriev I.V."/>
            <person name="Corradi N."/>
            <person name="Roux C."/>
            <person name="Martin F."/>
        </authorList>
    </citation>
    <scope>NUCLEOTIDE SEQUENCE</scope>
    <source>
        <strain evidence="1">DAOM 197198</strain>
    </source>
</reference>
<name>U9UIR6_RHIID</name>
<dbReference type="EMBL" id="KI277423">
    <property type="protein sequence ID" value="ESA20324.1"/>
    <property type="molecule type" value="Genomic_DNA"/>
</dbReference>
<proteinExistence type="predicted"/>
<gene>
    <name evidence="1" type="ORF">GLOINDRAFT_92414</name>
</gene>
<dbReference type="HOGENOM" id="CLU_1687598_0_0_1"/>
<dbReference type="AlphaFoldDB" id="U9UIR6"/>
<organism evidence="1">
    <name type="scientific">Rhizophagus irregularis (strain DAOM 181602 / DAOM 197198 / MUCL 43194)</name>
    <name type="common">Arbuscular mycorrhizal fungus</name>
    <name type="synonym">Glomus intraradices</name>
    <dbReference type="NCBI Taxonomy" id="747089"/>
    <lineage>
        <taxon>Eukaryota</taxon>
        <taxon>Fungi</taxon>
        <taxon>Fungi incertae sedis</taxon>
        <taxon>Mucoromycota</taxon>
        <taxon>Glomeromycotina</taxon>
        <taxon>Glomeromycetes</taxon>
        <taxon>Glomerales</taxon>
        <taxon>Glomeraceae</taxon>
        <taxon>Rhizophagus</taxon>
    </lineage>
</organism>
<protein>
    <submittedName>
        <fullName evidence="1">Uncharacterized protein</fullName>
    </submittedName>
</protein>